<evidence type="ECO:0000256" key="1">
    <source>
        <dbReference type="ARBA" id="ARBA00006336"/>
    </source>
</evidence>
<dbReference type="SUPFAM" id="SSF52499">
    <property type="entry name" value="Isochorismatase-like hydrolases"/>
    <property type="match status" value="1"/>
</dbReference>
<comment type="similarity">
    <text evidence="1">Belongs to the isochorismatase family.</text>
</comment>
<evidence type="ECO:0000313" key="4">
    <source>
        <dbReference type="EMBL" id="HIR88712.1"/>
    </source>
</evidence>
<proteinExistence type="inferred from homology"/>
<dbReference type="PANTHER" id="PTHR43540:SF6">
    <property type="entry name" value="ISOCHORISMATASE-LIKE DOMAIN-CONTAINING PROTEIN"/>
    <property type="match status" value="1"/>
</dbReference>
<feature type="domain" description="Isochorismatase-like" evidence="3">
    <location>
        <begin position="15"/>
        <end position="170"/>
    </location>
</feature>
<dbReference type="InterPro" id="IPR036380">
    <property type="entry name" value="Isochorismatase-like_sf"/>
</dbReference>
<accession>A0A9D1JD54</accession>
<comment type="caution">
    <text evidence="4">The sequence shown here is derived from an EMBL/GenBank/DDBJ whole genome shotgun (WGS) entry which is preliminary data.</text>
</comment>
<dbReference type="EMBL" id="DVHN01000083">
    <property type="protein sequence ID" value="HIR88712.1"/>
    <property type="molecule type" value="Genomic_DNA"/>
</dbReference>
<evidence type="ECO:0000256" key="2">
    <source>
        <dbReference type="ARBA" id="ARBA00022801"/>
    </source>
</evidence>
<protein>
    <submittedName>
        <fullName evidence="4">Cysteine hydrolase</fullName>
    </submittedName>
</protein>
<keyword evidence="2 4" id="KW-0378">Hydrolase</keyword>
<dbReference type="Proteomes" id="UP000824201">
    <property type="component" value="Unassembled WGS sequence"/>
</dbReference>
<name>A0A9D1JD54_9FIRM</name>
<dbReference type="InterPro" id="IPR000868">
    <property type="entry name" value="Isochorismatase-like_dom"/>
</dbReference>
<dbReference type="Pfam" id="PF00857">
    <property type="entry name" value="Isochorismatase"/>
    <property type="match status" value="1"/>
</dbReference>
<dbReference type="AlphaFoldDB" id="A0A9D1JD54"/>
<dbReference type="CDD" id="cd00431">
    <property type="entry name" value="cysteine_hydrolases"/>
    <property type="match status" value="1"/>
</dbReference>
<reference evidence="4" key="1">
    <citation type="submission" date="2020-10" db="EMBL/GenBank/DDBJ databases">
        <authorList>
            <person name="Gilroy R."/>
        </authorList>
    </citation>
    <scope>NUCLEOTIDE SEQUENCE</scope>
    <source>
        <strain evidence="4">ChiW13-3771</strain>
    </source>
</reference>
<dbReference type="Gene3D" id="3.40.50.850">
    <property type="entry name" value="Isochorismatase-like"/>
    <property type="match status" value="1"/>
</dbReference>
<sequence length="184" mass="21474">MENLSYDLNIEENDLLLIIDMQNVYLPGQPWACPNIKHAIPYIKKKISEFPENQIIFTKYLPFHHPKGIWKDYNIVNAQINCNPWLNDYVEELKPYLTDSNFYSKSTYSCCKNKELYRKIDSYERIFVTGVVAECCVLATIFDLIDMGKKVTYLKEGIAGENEEKENNIITILEGLSPLHIIFH</sequence>
<dbReference type="GO" id="GO:0016787">
    <property type="term" value="F:hydrolase activity"/>
    <property type="evidence" value="ECO:0007669"/>
    <property type="project" value="UniProtKB-KW"/>
</dbReference>
<evidence type="ECO:0000259" key="3">
    <source>
        <dbReference type="Pfam" id="PF00857"/>
    </source>
</evidence>
<organism evidence="4 5">
    <name type="scientific">Candidatus Fimimorpha faecalis</name>
    <dbReference type="NCBI Taxonomy" id="2840824"/>
    <lineage>
        <taxon>Bacteria</taxon>
        <taxon>Bacillati</taxon>
        <taxon>Bacillota</taxon>
        <taxon>Clostridia</taxon>
        <taxon>Eubacteriales</taxon>
        <taxon>Candidatus Fimimorpha</taxon>
    </lineage>
</organism>
<gene>
    <name evidence="4" type="ORF">IAC96_07160</name>
</gene>
<evidence type="ECO:0000313" key="5">
    <source>
        <dbReference type="Proteomes" id="UP000824201"/>
    </source>
</evidence>
<dbReference type="InterPro" id="IPR050272">
    <property type="entry name" value="Isochorismatase-like_hydrls"/>
</dbReference>
<reference evidence="4" key="2">
    <citation type="journal article" date="2021" name="PeerJ">
        <title>Extensive microbial diversity within the chicken gut microbiome revealed by metagenomics and culture.</title>
        <authorList>
            <person name="Gilroy R."/>
            <person name="Ravi A."/>
            <person name="Getino M."/>
            <person name="Pursley I."/>
            <person name="Horton D.L."/>
            <person name="Alikhan N.F."/>
            <person name="Baker D."/>
            <person name="Gharbi K."/>
            <person name="Hall N."/>
            <person name="Watson M."/>
            <person name="Adriaenssens E.M."/>
            <person name="Foster-Nyarko E."/>
            <person name="Jarju S."/>
            <person name="Secka A."/>
            <person name="Antonio M."/>
            <person name="Oren A."/>
            <person name="Chaudhuri R.R."/>
            <person name="La Ragione R."/>
            <person name="Hildebrand F."/>
            <person name="Pallen M.J."/>
        </authorList>
    </citation>
    <scope>NUCLEOTIDE SEQUENCE</scope>
    <source>
        <strain evidence="4">ChiW13-3771</strain>
    </source>
</reference>
<dbReference type="PANTHER" id="PTHR43540">
    <property type="entry name" value="PEROXYUREIDOACRYLATE/UREIDOACRYLATE AMIDOHYDROLASE-RELATED"/>
    <property type="match status" value="1"/>
</dbReference>